<protein>
    <submittedName>
        <fullName evidence="3">Formylglycine-generating enzyme family protein</fullName>
    </submittedName>
</protein>
<dbReference type="InterPro" id="IPR005532">
    <property type="entry name" value="SUMF_dom"/>
</dbReference>
<dbReference type="PANTHER" id="PTHR23150">
    <property type="entry name" value="SULFATASE MODIFYING FACTOR 1, 2"/>
    <property type="match status" value="1"/>
</dbReference>
<dbReference type="GO" id="GO:0120147">
    <property type="term" value="F:formylglycine-generating oxidase activity"/>
    <property type="evidence" value="ECO:0007669"/>
    <property type="project" value="TreeGrafter"/>
</dbReference>
<evidence type="ECO:0000313" key="4">
    <source>
        <dbReference type="Proteomes" id="UP000292884"/>
    </source>
</evidence>
<feature type="domain" description="Sulfatase-modifying factor enzyme-like" evidence="2">
    <location>
        <begin position="38"/>
        <end position="274"/>
    </location>
</feature>
<dbReference type="Gene3D" id="3.90.1580.10">
    <property type="entry name" value="paralog of FGE (formylglycine-generating enzyme)"/>
    <property type="match status" value="1"/>
</dbReference>
<evidence type="ECO:0000259" key="2">
    <source>
        <dbReference type="Pfam" id="PF03781"/>
    </source>
</evidence>
<organism evidence="3 4">
    <name type="scientific">Pedobacter frigiditerrae</name>
    <dbReference type="NCBI Taxonomy" id="2530452"/>
    <lineage>
        <taxon>Bacteria</taxon>
        <taxon>Pseudomonadati</taxon>
        <taxon>Bacteroidota</taxon>
        <taxon>Sphingobacteriia</taxon>
        <taxon>Sphingobacteriales</taxon>
        <taxon>Sphingobacteriaceae</taxon>
        <taxon>Pedobacter</taxon>
    </lineage>
</organism>
<feature type="signal peptide" evidence="1">
    <location>
        <begin position="1"/>
        <end position="20"/>
    </location>
</feature>
<dbReference type="InterPro" id="IPR016187">
    <property type="entry name" value="CTDL_fold"/>
</dbReference>
<dbReference type="Proteomes" id="UP000292884">
    <property type="component" value="Unassembled WGS sequence"/>
</dbReference>
<dbReference type="EMBL" id="SJSK01000001">
    <property type="protein sequence ID" value="TCC93234.1"/>
    <property type="molecule type" value="Genomic_DNA"/>
</dbReference>
<name>A0A4R0N4M6_9SPHI</name>
<reference evidence="3 4" key="1">
    <citation type="submission" date="2019-02" db="EMBL/GenBank/DDBJ databases">
        <title>Pedobacter sp. RP-1-13 sp. nov., isolated from Arctic soil.</title>
        <authorList>
            <person name="Dahal R.H."/>
        </authorList>
    </citation>
    <scope>NUCLEOTIDE SEQUENCE [LARGE SCALE GENOMIC DNA]</scope>
    <source>
        <strain evidence="3 4">RP-1-13</strain>
    </source>
</reference>
<dbReference type="Pfam" id="PF03781">
    <property type="entry name" value="FGE-sulfatase"/>
    <property type="match status" value="1"/>
</dbReference>
<dbReference type="InterPro" id="IPR051043">
    <property type="entry name" value="Sulfatase_Mod_Factor_Kinase"/>
</dbReference>
<sequence>MNYKVRILFCLMFITLQSQAQEQAAYQQKIDGTKLSFDMQAIPAGSFLMGSKKGNADELPVHKVKLDAFWMSKFEVAWDIYEPFLYRDYEKSNSLTPVPPQVDAVTRPTKPYLDMTFGMGKQGQPAIGMTQYNAIQFCKWLYMRTGAFYRLPTEAEWEYASRAGSMDEFHFGNDASKLNEYAWFVDNSEKKTHPVGLKKPNAWGLYDMLGNVAEWTYDEYKPDFYASLGKTEVKNPVAIPDKLYPLVVRGGAYDDDAKALRSAARKASDPSWKQIDPQIPKSNWWFPEAPFVGIRLVRPLITPTKEEIEAYYNKAPIADY</sequence>
<dbReference type="InterPro" id="IPR042095">
    <property type="entry name" value="SUMF_sf"/>
</dbReference>
<keyword evidence="1" id="KW-0732">Signal</keyword>
<evidence type="ECO:0000256" key="1">
    <source>
        <dbReference type="SAM" id="SignalP"/>
    </source>
</evidence>
<keyword evidence="4" id="KW-1185">Reference proteome</keyword>
<dbReference type="OrthoDB" id="9773278at2"/>
<gene>
    <name evidence="3" type="ORF">EZ428_00210</name>
</gene>
<dbReference type="AlphaFoldDB" id="A0A4R0N4M6"/>
<accession>A0A4R0N4M6</accession>
<proteinExistence type="predicted"/>
<evidence type="ECO:0000313" key="3">
    <source>
        <dbReference type="EMBL" id="TCC93234.1"/>
    </source>
</evidence>
<dbReference type="PANTHER" id="PTHR23150:SF19">
    <property type="entry name" value="FORMYLGLYCINE-GENERATING ENZYME"/>
    <property type="match status" value="1"/>
</dbReference>
<feature type="chain" id="PRO_5020967942" evidence="1">
    <location>
        <begin position="21"/>
        <end position="320"/>
    </location>
</feature>
<comment type="caution">
    <text evidence="3">The sequence shown here is derived from an EMBL/GenBank/DDBJ whole genome shotgun (WGS) entry which is preliminary data.</text>
</comment>
<dbReference type="SUPFAM" id="SSF56436">
    <property type="entry name" value="C-type lectin-like"/>
    <property type="match status" value="1"/>
</dbReference>